<feature type="transmembrane region" description="Helical" evidence="7">
    <location>
        <begin position="218"/>
        <end position="246"/>
    </location>
</feature>
<comment type="similarity">
    <text evidence="7">Belongs to the binding-protein-dependent transport system permease family.</text>
</comment>
<dbReference type="GO" id="GO:0005886">
    <property type="term" value="C:plasma membrane"/>
    <property type="evidence" value="ECO:0007669"/>
    <property type="project" value="UniProtKB-SubCell"/>
</dbReference>
<evidence type="ECO:0000256" key="7">
    <source>
        <dbReference type="RuleBase" id="RU363032"/>
    </source>
</evidence>
<organism evidence="9 10">
    <name type="scientific">Tectimicrobiota bacterium</name>
    <dbReference type="NCBI Taxonomy" id="2528274"/>
    <lineage>
        <taxon>Bacteria</taxon>
        <taxon>Pseudomonadati</taxon>
        <taxon>Nitrospinota/Tectimicrobiota group</taxon>
        <taxon>Candidatus Tectimicrobiota</taxon>
    </lineage>
</organism>
<name>A0A938AZM6_UNCTE</name>
<dbReference type="InterPro" id="IPR000515">
    <property type="entry name" value="MetI-like"/>
</dbReference>
<keyword evidence="3" id="KW-1003">Cell membrane</keyword>
<dbReference type="AlphaFoldDB" id="A0A938AZM6"/>
<evidence type="ECO:0000256" key="2">
    <source>
        <dbReference type="ARBA" id="ARBA00022448"/>
    </source>
</evidence>
<feature type="transmembrane region" description="Helical" evidence="7">
    <location>
        <begin position="37"/>
        <end position="63"/>
    </location>
</feature>
<keyword evidence="2 7" id="KW-0813">Transport</keyword>
<dbReference type="InterPro" id="IPR035906">
    <property type="entry name" value="MetI-like_sf"/>
</dbReference>
<keyword evidence="6 7" id="KW-0472">Membrane</keyword>
<dbReference type="Proteomes" id="UP000712673">
    <property type="component" value="Unassembled WGS sequence"/>
</dbReference>
<dbReference type="Pfam" id="PF00528">
    <property type="entry name" value="BPD_transp_1"/>
    <property type="match status" value="1"/>
</dbReference>
<feature type="transmembrane region" description="Helical" evidence="7">
    <location>
        <begin position="149"/>
        <end position="173"/>
    </location>
</feature>
<gene>
    <name evidence="9" type="ORF">FJZ47_03095</name>
</gene>
<feature type="domain" description="ABC transmembrane type-1" evidence="8">
    <location>
        <begin position="100"/>
        <end position="290"/>
    </location>
</feature>
<dbReference type="GO" id="GO:0055085">
    <property type="term" value="P:transmembrane transport"/>
    <property type="evidence" value="ECO:0007669"/>
    <property type="project" value="InterPro"/>
</dbReference>
<evidence type="ECO:0000256" key="6">
    <source>
        <dbReference type="ARBA" id="ARBA00023136"/>
    </source>
</evidence>
<comment type="subcellular location">
    <subcellularLocation>
        <location evidence="1 7">Cell membrane</location>
        <topology evidence="1 7">Multi-pass membrane protein</topology>
    </subcellularLocation>
</comment>
<dbReference type="EMBL" id="VGLS01000054">
    <property type="protein sequence ID" value="MBM3222777.1"/>
    <property type="molecule type" value="Genomic_DNA"/>
</dbReference>
<accession>A0A938AZM6</accession>
<dbReference type="PANTHER" id="PTHR43386">
    <property type="entry name" value="OLIGOPEPTIDE TRANSPORT SYSTEM PERMEASE PROTEIN APPC"/>
    <property type="match status" value="1"/>
</dbReference>
<evidence type="ECO:0000256" key="5">
    <source>
        <dbReference type="ARBA" id="ARBA00022989"/>
    </source>
</evidence>
<comment type="caution">
    <text evidence="9">The sequence shown here is derived from an EMBL/GenBank/DDBJ whole genome shotgun (WGS) entry which is preliminary data.</text>
</comment>
<reference evidence="9" key="1">
    <citation type="submission" date="2019-03" db="EMBL/GenBank/DDBJ databases">
        <title>Lake Tanganyika Metagenome-Assembled Genomes (MAGs).</title>
        <authorList>
            <person name="Tran P."/>
        </authorList>
    </citation>
    <scope>NUCLEOTIDE SEQUENCE</scope>
    <source>
        <strain evidence="9">K_DeepCast_65m_m2_066</strain>
    </source>
</reference>
<dbReference type="PROSITE" id="PS50928">
    <property type="entry name" value="ABC_TM1"/>
    <property type="match status" value="1"/>
</dbReference>
<dbReference type="SUPFAM" id="SSF161098">
    <property type="entry name" value="MetI-like"/>
    <property type="match status" value="1"/>
</dbReference>
<keyword evidence="4 7" id="KW-0812">Transmembrane</keyword>
<evidence type="ECO:0000313" key="9">
    <source>
        <dbReference type="EMBL" id="MBM3222777.1"/>
    </source>
</evidence>
<evidence type="ECO:0000313" key="10">
    <source>
        <dbReference type="Proteomes" id="UP000712673"/>
    </source>
</evidence>
<protein>
    <submittedName>
        <fullName evidence="9">ABC transporter permease</fullName>
    </submittedName>
</protein>
<feature type="transmembrane region" description="Helical" evidence="7">
    <location>
        <begin position="104"/>
        <end position="129"/>
    </location>
</feature>
<proteinExistence type="inferred from homology"/>
<dbReference type="PANTHER" id="PTHR43386:SF1">
    <property type="entry name" value="D,D-DIPEPTIDE TRANSPORT SYSTEM PERMEASE PROTEIN DDPC-RELATED"/>
    <property type="match status" value="1"/>
</dbReference>
<keyword evidence="5 7" id="KW-1133">Transmembrane helix</keyword>
<dbReference type="Gene3D" id="1.10.3720.10">
    <property type="entry name" value="MetI-like"/>
    <property type="match status" value="1"/>
</dbReference>
<evidence type="ECO:0000259" key="8">
    <source>
        <dbReference type="PROSITE" id="PS50928"/>
    </source>
</evidence>
<evidence type="ECO:0000256" key="3">
    <source>
        <dbReference type="ARBA" id="ARBA00022475"/>
    </source>
</evidence>
<evidence type="ECO:0000256" key="1">
    <source>
        <dbReference type="ARBA" id="ARBA00004651"/>
    </source>
</evidence>
<feature type="transmembrane region" description="Helical" evidence="7">
    <location>
        <begin position="266"/>
        <end position="290"/>
    </location>
</feature>
<dbReference type="CDD" id="cd06261">
    <property type="entry name" value="TM_PBP2"/>
    <property type="match status" value="1"/>
</dbReference>
<evidence type="ECO:0000256" key="4">
    <source>
        <dbReference type="ARBA" id="ARBA00022692"/>
    </source>
</evidence>
<sequence length="306" mass="32733">MAQSSDVSMRPQMVFRPGVVALVQRELLGLATLIRRYPLGCAGAVLLAIVIFLALAAPLVTAYDPTQVQLRERKQTPSWAHPMGTDYEGRDILTRAIYGGRISLAVAVLSVLLGTTVGAFWGVASAYVGGRFDMHSQRLLEVFMSFPPLVLAMVLVVGIGAGLWAVVLAIGITRLPFGVRVARSVALSVKELAYVESARAIGASYWRVMLRYIAPQCLASYLVLATAQLGVAIVIEASLGFLGVGIPQPTPTWGNMMGGAVANVLIPHWPIVVFPGLTITIVVLAFNFFGDAVRDMFDPKLRGALG</sequence>
<dbReference type="InterPro" id="IPR050366">
    <property type="entry name" value="BP-dependent_transpt_permease"/>
</dbReference>